<comment type="similarity">
    <text evidence="2">Belongs to the ABC transporter superfamily. ABCG family. Eye pigment precursor importer (TC 3.A.1.204) subfamily.</text>
</comment>
<dbReference type="GO" id="GO:0005524">
    <property type="term" value="F:ATP binding"/>
    <property type="evidence" value="ECO:0007669"/>
    <property type="project" value="UniProtKB-KW"/>
</dbReference>
<evidence type="ECO:0000256" key="1">
    <source>
        <dbReference type="ARBA" id="ARBA00004141"/>
    </source>
</evidence>
<feature type="domain" description="ABC transporter" evidence="11">
    <location>
        <begin position="107"/>
        <end position="362"/>
    </location>
</feature>
<protein>
    <submittedName>
        <fullName evidence="12">ATP-binding cassette sub-family g member 5</fullName>
    </submittedName>
</protein>
<evidence type="ECO:0000313" key="13">
    <source>
        <dbReference type="Proteomes" id="UP000735302"/>
    </source>
</evidence>
<dbReference type="AlphaFoldDB" id="A0AAV4BM81"/>
<feature type="transmembrane region" description="Helical" evidence="10">
    <location>
        <begin position="687"/>
        <end position="705"/>
    </location>
</feature>
<dbReference type="InterPro" id="IPR003593">
    <property type="entry name" value="AAA+_ATPase"/>
</dbReference>
<feature type="region of interest" description="Disordered" evidence="9">
    <location>
        <begin position="46"/>
        <end position="79"/>
    </location>
</feature>
<evidence type="ECO:0000313" key="12">
    <source>
        <dbReference type="EMBL" id="GFO20502.1"/>
    </source>
</evidence>
<keyword evidence="13" id="KW-1185">Reference proteome</keyword>
<dbReference type="InterPro" id="IPR003439">
    <property type="entry name" value="ABC_transporter-like_ATP-bd"/>
</dbReference>
<dbReference type="Proteomes" id="UP000735302">
    <property type="component" value="Unassembled WGS sequence"/>
</dbReference>
<keyword evidence="3" id="KW-0813">Transport</keyword>
<dbReference type="InterPro" id="IPR017871">
    <property type="entry name" value="ABC_transporter-like_CS"/>
</dbReference>
<keyword evidence="4 10" id="KW-0812">Transmembrane</keyword>
<evidence type="ECO:0000256" key="7">
    <source>
        <dbReference type="ARBA" id="ARBA00022989"/>
    </source>
</evidence>
<dbReference type="GO" id="GO:0140359">
    <property type="term" value="F:ABC-type transporter activity"/>
    <property type="evidence" value="ECO:0007669"/>
    <property type="project" value="InterPro"/>
</dbReference>
<feature type="transmembrane region" description="Helical" evidence="10">
    <location>
        <begin position="498"/>
        <end position="516"/>
    </location>
</feature>
<feature type="transmembrane region" description="Helical" evidence="10">
    <location>
        <begin position="528"/>
        <end position="561"/>
    </location>
</feature>
<reference evidence="12 13" key="1">
    <citation type="journal article" date="2021" name="Elife">
        <title>Chloroplast acquisition without the gene transfer in kleptoplastic sea slugs, Plakobranchus ocellatus.</title>
        <authorList>
            <person name="Maeda T."/>
            <person name="Takahashi S."/>
            <person name="Yoshida T."/>
            <person name="Shimamura S."/>
            <person name="Takaki Y."/>
            <person name="Nagai Y."/>
            <person name="Toyoda A."/>
            <person name="Suzuki Y."/>
            <person name="Arimoto A."/>
            <person name="Ishii H."/>
            <person name="Satoh N."/>
            <person name="Nishiyama T."/>
            <person name="Hasebe M."/>
            <person name="Maruyama T."/>
            <person name="Minagawa J."/>
            <person name="Obokata J."/>
            <person name="Shigenobu S."/>
        </authorList>
    </citation>
    <scope>NUCLEOTIDE SEQUENCE [LARGE SCALE GENOMIC DNA]</scope>
</reference>
<dbReference type="SUPFAM" id="SSF52540">
    <property type="entry name" value="P-loop containing nucleoside triphosphate hydrolases"/>
    <property type="match status" value="1"/>
</dbReference>
<keyword evidence="8 10" id="KW-0472">Membrane</keyword>
<dbReference type="PROSITE" id="PS00211">
    <property type="entry name" value="ABC_TRANSPORTER_1"/>
    <property type="match status" value="1"/>
</dbReference>
<dbReference type="InterPro" id="IPR050352">
    <property type="entry name" value="ABCG_transporters"/>
</dbReference>
<keyword evidence="7 10" id="KW-1133">Transmembrane helix</keyword>
<evidence type="ECO:0000256" key="6">
    <source>
        <dbReference type="ARBA" id="ARBA00022840"/>
    </source>
</evidence>
<name>A0AAV4BM81_9GAST</name>
<dbReference type="GO" id="GO:0016324">
    <property type="term" value="C:apical plasma membrane"/>
    <property type="evidence" value="ECO:0007669"/>
    <property type="project" value="TreeGrafter"/>
</dbReference>
<comment type="subcellular location">
    <subcellularLocation>
        <location evidence="1">Membrane</location>
        <topology evidence="1">Multi-pass membrane protein</topology>
    </subcellularLocation>
</comment>
<keyword evidence="6 12" id="KW-0067">ATP-binding</keyword>
<sequence length="714" mass="79739">MAQNKEYLVPRSHSPLLNHININPIADTSSTRSDQENDLGFYQKASASAHGMSTDSRQNDGFQDDSSRNGPMDCVSSQSTAIEASGNVDKCNQHQQDECNNYTKPRLDVNNLTYTIRATSGHWWSGNLLRPARRKQVLKNVSMSFKRGEINAIVGTSGSGKTSLLDVISGRAEGQVDGVVSYKHEQCTRAMMRQKASYVIQADRLLPTLTVRETLTYMAFMKLPGKLSFKEIDQKVQKVIIVMGLLHVADSRIGGAVIRGVSGGEKRRITIGVQLLKDPEILLLDEPTSGLDSFTARHLVSTLRNLAHEGDKLVLISIHQARSDIFNTIDRVAILTDGQLAYLGPPSQMVPYFTSIGYPCPKHQNPCDVYTDLTSVDRRTLSREAETSSRAKEICEAYETSELRQNMIENKNIHSSAYRYHDNSDATSSAQADGPSWLRIFLCLLERMNVHLWRERTRLLGRIFQHAFFVPFMILYIGRVDNDMGGIQDRMGLLYQTVQTGPYIALTNVVAIFPVLRETFYRETHDGLYSTATFLTAYFVHALPFNIISSTLFSTFLYWVVGFKADLLTFGMFVLVTVIMAQFGEMISVGFLGVIRSVQLACDSTALLFNTLAFFGSGLIRSLATMPLVLKRIGYICIQKYSTEILVGNEFHNLQFDCDNEPGVCATGNDFLASRYPGVMEHVTRNFIIIGGYSVLALGVAIVMFKARKIPTLY</sequence>
<dbReference type="GO" id="GO:0016887">
    <property type="term" value="F:ATP hydrolysis activity"/>
    <property type="evidence" value="ECO:0007669"/>
    <property type="project" value="InterPro"/>
</dbReference>
<feature type="transmembrane region" description="Helical" evidence="10">
    <location>
        <begin position="607"/>
        <end position="624"/>
    </location>
</feature>
<dbReference type="InterPro" id="IPR027417">
    <property type="entry name" value="P-loop_NTPase"/>
</dbReference>
<dbReference type="SMART" id="SM00382">
    <property type="entry name" value="AAA"/>
    <property type="match status" value="1"/>
</dbReference>
<evidence type="ECO:0000256" key="9">
    <source>
        <dbReference type="SAM" id="MobiDB-lite"/>
    </source>
</evidence>
<feature type="transmembrane region" description="Helical" evidence="10">
    <location>
        <begin position="459"/>
        <end position="478"/>
    </location>
</feature>
<evidence type="ECO:0000256" key="5">
    <source>
        <dbReference type="ARBA" id="ARBA00022741"/>
    </source>
</evidence>
<dbReference type="Gene3D" id="3.40.50.300">
    <property type="entry name" value="P-loop containing nucleotide triphosphate hydrolases"/>
    <property type="match status" value="1"/>
</dbReference>
<feature type="compositionally biased region" description="Polar residues" evidence="9">
    <location>
        <begin position="51"/>
        <end position="61"/>
    </location>
</feature>
<dbReference type="GO" id="GO:0033344">
    <property type="term" value="P:cholesterol efflux"/>
    <property type="evidence" value="ECO:0007669"/>
    <property type="project" value="TreeGrafter"/>
</dbReference>
<evidence type="ECO:0000256" key="4">
    <source>
        <dbReference type="ARBA" id="ARBA00022692"/>
    </source>
</evidence>
<dbReference type="PANTHER" id="PTHR48041:SF113">
    <property type="entry name" value="ATP-BINDING CASSETTE SUB-FAMILY G MEMBER 5"/>
    <property type="match status" value="1"/>
</dbReference>
<dbReference type="EMBL" id="BLXT01005159">
    <property type="protein sequence ID" value="GFO20502.1"/>
    <property type="molecule type" value="Genomic_DNA"/>
</dbReference>
<dbReference type="GO" id="GO:0043190">
    <property type="term" value="C:ATP-binding cassette (ABC) transporter complex"/>
    <property type="evidence" value="ECO:0007669"/>
    <property type="project" value="TreeGrafter"/>
</dbReference>
<evidence type="ECO:0000256" key="3">
    <source>
        <dbReference type="ARBA" id="ARBA00022448"/>
    </source>
</evidence>
<evidence type="ECO:0000256" key="2">
    <source>
        <dbReference type="ARBA" id="ARBA00005814"/>
    </source>
</evidence>
<accession>A0AAV4BM81</accession>
<dbReference type="InterPro" id="IPR013525">
    <property type="entry name" value="ABC2_TM"/>
</dbReference>
<comment type="caution">
    <text evidence="12">The sequence shown here is derived from an EMBL/GenBank/DDBJ whole genome shotgun (WGS) entry which is preliminary data.</text>
</comment>
<evidence type="ECO:0000259" key="11">
    <source>
        <dbReference type="PROSITE" id="PS50893"/>
    </source>
</evidence>
<evidence type="ECO:0000256" key="8">
    <source>
        <dbReference type="ARBA" id="ARBA00023136"/>
    </source>
</evidence>
<dbReference type="Pfam" id="PF01061">
    <property type="entry name" value="ABC2_membrane"/>
    <property type="match status" value="1"/>
</dbReference>
<keyword evidence="5" id="KW-0547">Nucleotide-binding</keyword>
<gene>
    <name evidence="12" type="ORF">PoB_004700700</name>
</gene>
<evidence type="ECO:0000256" key="10">
    <source>
        <dbReference type="SAM" id="Phobius"/>
    </source>
</evidence>
<feature type="transmembrane region" description="Helical" evidence="10">
    <location>
        <begin position="567"/>
        <end position="595"/>
    </location>
</feature>
<proteinExistence type="inferred from homology"/>
<dbReference type="Pfam" id="PF00005">
    <property type="entry name" value="ABC_tran"/>
    <property type="match status" value="1"/>
</dbReference>
<dbReference type="PANTHER" id="PTHR48041">
    <property type="entry name" value="ABC TRANSPORTER G FAMILY MEMBER 28"/>
    <property type="match status" value="1"/>
</dbReference>
<organism evidence="12 13">
    <name type="scientific">Plakobranchus ocellatus</name>
    <dbReference type="NCBI Taxonomy" id="259542"/>
    <lineage>
        <taxon>Eukaryota</taxon>
        <taxon>Metazoa</taxon>
        <taxon>Spiralia</taxon>
        <taxon>Lophotrochozoa</taxon>
        <taxon>Mollusca</taxon>
        <taxon>Gastropoda</taxon>
        <taxon>Heterobranchia</taxon>
        <taxon>Euthyneura</taxon>
        <taxon>Panpulmonata</taxon>
        <taxon>Sacoglossa</taxon>
        <taxon>Placobranchoidea</taxon>
        <taxon>Plakobranchidae</taxon>
        <taxon>Plakobranchus</taxon>
    </lineage>
</organism>
<dbReference type="GO" id="GO:0042632">
    <property type="term" value="P:cholesterol homeostasis"/>
    <property type="evidence" value="ECO:0007669"/>
    <property type="project" value="TreeGrafter"/>
</dbReference>
<dbReference type="PROSITE" id="PS50893">
    <property type="entry name" value="ABC_TRANSPORTER_2"/>
    <property type="match status" value="1"/>
</dbReference>